<dbReference type="CDD" id="cd00009">
    <property type="entry name" value="AAA"/>
    <property type="match status" value="1"/>
</dbReference>
<evidence type="ECO:0000259" key="7">
    <source>
        <dbReference type="PROSITE" id="PS50045"/>
    </source>
</evidence>
<keyword evidence="3" id="KW-0805">Transcription regulation</keyword>
<dbReference type="PANTHER" id="PTHR32071:SF117">
    <property type="entry name" value="PTS-DEPENDENT DIHYDROXYACETONE KINASE OPERON REGULATORY PROTEIN-RELATED"/>
    <property type="match status" value="1"/>
</dbReference>
<gene>
    <name evidence="9" type="ORF">RAMLITH_02890</name>
</gene>
<keyword evidence="4" id="KW-0238">DNA-binding</keyword>
<evidence type="ECO:0000256" key="2">
    <source>
        <dbReference type="ARBA" id="ARBA00022840"/>
    </source>
</evidence>
<reference evidence="9 10" key="1">
    <citation type="journal article" date="2020" name="Nature">
        <title>Bacterial chemolithoautotrophy via manganese oxidation.</title>
        <authorList>
            <person name="Yu H."/>
            <person name="Leadbetter J.R."/>
        </authorList>
    </citation>
    <scope>NUCLEOTIDE SEQUENCE [LARGE SCALE GENOMIC DNA]</scope>
    <source>
        <strain evidence="9 10">RBP-1</strain>
    </source>
</reference>
<proteinExistence type="predicted"/>
<dbReference type="Pfam" id="PF00072">
    <property type="entry name" value="Response_reg"/>
    <property type="match status" value="1"/>
</dbReference>
<dbReference type="GO" id="GO:0000160">
    <property type="term" value="P:phosphorelay signal transduction system"/>
    <property type="evidence" value="ECO:0007669"/>
    <property type="project" value="InterPro"/>
</dbReference>
<keyword evidence="1" id="KW-0547">Nucleotide-binding</keyword>
<dbReference type="PROSITE" id="PS00675">
    <property type="entry name" value="SIGMA54_INTERACT_1"/>
    <property type="match status" value="1"/>
</dbReference>
<dbReference type="InterPro" id="IPR025944">
    <property type="entry name" value="Sigma_54_int_dom_CS"/>
</dbReference>
<dbReference type="InterPro" id="IPR027417">
    <property type="entry name" value="P-loop_NTPase"/>
</dbReference>
<dbReference type="InterPro" id="IPR001789">
    <property type="entry name" value="Sig_transdc_resp-reg_receiver"/>
</dbReference>
<dbReference type="SMART" id="SM00448">
    <property type="entry name" value="REC"/>
    <property type="match status" value="1"/>
</dbReference>
<dbReference type="FunFam" id="3.40.50.300:FF:000006">
    <property type="entry name" value="DNA-binding transcriptional regulator NtrC"/>
    <property type="match status" value="1"/>
</dbReference>
<keyword evidence="2" id="KW-0067">ATP-binding</keyword>
<dbReference type="PROSITE" id="PS50045">
    <property type="entry name" value="SIGMA54_INTERACT_4"/>
    <property type="match status" value="1"/>
</dbReference>
<evidence type="ECO:0000259" key="8">
    <source>
        <dbReference type="PROSITE" id="PS50110"/>
    </source>
</evidence>
<dbReference type="InterPro" id="IPR011006">
    <property type="entry name" value="CheY-like_superfamily"/>
</dbReference>
<comment type="caution">
    <text evidence="9">The sequence shown here is derived from an EMBL/GenBank/DDBJ whole genome shotgun (WGS) entry which is preliminary data.</text>
</comment>
<dbReference type="PRINTS" id="PR01590">
    <property type="entry name" value="HTHFIS"/>
</dbReference>
<protein>
    <submittedName>
        <fullName evidence="9">Sigma-54-dependent Fis family transcriptional regulator</fullName>
    </submittedName>
</protein>
<evidence type="ECO:0000256" key="6">
    <source>
        <dbReference type="PROSITE-ProRule" id="PRU00169"/>
    </source>
</evidence>
<dbReference type="SUPFAM" id="SSF52172">
    <property type="entry name" value="CheY-like"/>
    <property type="match status" value="1"/>
</dbReference>
<dbReference type="SUPFAM" id="SSF52540">
    <property type="entry name" value="P-loop containing nucleoside triphosphate hydrolases"/>
    <property type="match status" value="1"/>
</dbReference>
<dbReference type="Gene3D" id="1.10.8.60">
    <property type="match status" value="1"/>
</dbReference>
<dbReference type="EMBL" id="VTOX01000001">
    <property type="protein sequence ID" value="NKE64756.1"/>
    <property type="molecule type" value="Genomic_DNA"/>
</dbReference>
<keyword evidence="10" id="KW-1185">Reference proteome</keyword>
<dbReference type="GO" id="GO:0006355">
    <property type="term" value="P:regulation of DNA-templated transcription"/>
    <property type="evidence" value="ECO:0007669"/>
    <property type="project" value="InterPro"/>
</dbReference>
<evidence type="ECO:0000313" key="9">
    <source>
        <dbReference type="EMBL" id="NKE64756.1"/>
    </source>
</evidence>
<dbReference type="PROSITE" id="PS50110">
    <property type="entry name" value="RESPONSE_REGULATORY"/>
    <property type="match status" value="1"/>
</dbReference>
<dbReference type="Gene3D" id="3.40.50.300">
    <property type="entry name" value="P-loop containing nucleotide triphosphate hydrolases"/>
    <property type="match status" value="1"/>
</dbReference>
<organism evidence="9 10">
    <name type="scientific">Ramlibacter lithotrophicus</name>
    <dbReference type="NCBI Taxonomy" id="2606681"/>
    <lineage>
        <taxon>Bacteria</taxon>
        <taxon>Pseudomonadati</taxon>
        <taxon>Pseudomonadota</taxon>
        <taxon>Betaproteobacteria</taxon>
        <taxon>Burkholderiales</taxon>
        <taxon>Comamonadaceae</taxon>
        <taxon>Ramlibacter</taxon>
    </lineage>
</organism>
<dbReference type="GO" id="GO:0043565">
    <property type="term" value="F:sequence-specific DNA binding"/>
    <property type="evidence" value="ECO:0007669"/>
    <property type="project" value="InterPro"/>
</dbReference>
<dbReference type="AlphaFoldDB" id="A0A7X6DCS8"/>
<feature type="domain" description="Response regulatory" evidence="8">
    <location>
        <begin position="19"/>
        <end position="131"/>
    </location>
</feature>
<dbReference type="GO" id="GO:0005524">
    <property type="term" value="F:ATP binding"/>
    <property type="evidence" value="ECO:0007669"/>
    <property type="project" value="UniProtKB-KW"/>
</dbReference>
<dbReference type="Pfam" id="PF25601">
    <property type="entry name" value="AAA_lid_14"/>
    <property type="match status" value="1"/>
</dbReference>
<keyword evidence="6" id="KW-0597">Phosphoprotein</keyword>
<evidence type="ECO:0000256" key="1">
    <source>
        <dbReference type="ARBA" id="ARBA00022741"/>
    </source>
</evidence>
<dbReference type="PANTHER" id="PTHR32071">
    <property type="entry name" value="TRANSCRIPTIONAL REGULATORY PROTEIN"/>
    <property type="match status" value="1"/>
</dbReference>
<dbReference type="InterPro" id="IPR058031">
    <property type="entry name" value="AAA_lid_NorR"/>
</dbReference>
<dbReference type="InterPro" id="IPR009057">
    <property type="entry name" value="Homeodomain-like_sf"/>
</dbReference>
<dbReference type="Pfam" id="PF00158">
    <property type="entry name" value="Sigma54_activat"/>
    <property type="match status" value="1"/>
</dbReference>
<dbReference type="Gene3D" id="3.40.50.2300">
    <property type="match status" value="1"/>
</dbReference>
<accession>A0A7X6DCS8</accession>
<dbReference type="InterPro" id="IPR025662">
    <property type="entry name" value="Sigma_54_int_dom_ATP-bd_1"/>
</dbReference>
<dbReference type="SUPFAM" id="SSF46689">
    <property type="entry name" value="Homeodomain-like"/>
    <property type="match status" value="1"/>
</dbReference>
<name>A0A7X6DCS8_9BURK</name>
<keyword evidence="5" id="KW-0804">Transcription</keyword>
<dbReference type="InterPro" id="IPR002078">
    <property type="entry name" value="Sigma_54_int"/>
</dbReference>
<evidence type="ECO:0000256" key="5">
    <source>
        <dbReference type="ARBA" id="ARBA00023163"/>
    </source>
</evidence>
<sequence>MRDDVHAHPACGRRCAMSRIVVADDDPGIGRVLRDRLSDCGHEVEHVVDGVEALRVADGADLLLLDLEMPRMDGFAVLDSLQGLAAAPVVVVVTAYGDMSKAVRAMRAGAYDFIAKPFDAATIQLVVRRALETRGLKRQVHSLRQELGRKHLWIRGADPAMARVAETVERIAPSNATVLLLGETGTGKEVVARAIHLHGLRRDQPFVAVNCALLAGDLLESELFGHEKGAFTGADRARAGRVETARGGTLFLDEVGELPQGVQAKLLRLLQEREYERLGSDRVQHADVRVIAATHRDLPAAIRAGSFREDLYYRLKVITIRIPAMRERPGDVLPLAEWLLARHAADSGRPPPTLSQEVREALAHYAWPGNVRELSNVMERCALLAGDPVALCDLPEELVDGATYTQAAAVTRTEDLFLLPYSDAVTAARRLIVQRALEQAGGHQTRAAERLRVTQPYLSRLVKQLGIRRDPAP</sequence>
<evidence type="ECO:0000313" key="10">
    <source>
        <dbReference type="Proteomes" id="UP000521868"/>
    </source>
</evidence>
<dbReference type="PROSITE" id="PS00688">
    <property type="entry name" value="SIGMA54_INTERACT_3"/>
    <property type="match status" value="1"/>
</dbReference>
<dbReference type="Gene3D" id="1.10.10.60">
    <property type="entry name" value="Homeodomain-like"/>
    <property type="match status" value="1"/>
</dbReference>
<feature type="modified residue" description="4-aspartylphosphate" evidence="6">
    <location>
        <position position="66"/>
    </location>
</feature>
<dbReference type="InterPro" id="IPR002197">
    <property type="entry name" value="HTH_Fis"/>
</dbReference>
<dbReference type="SMART" id="SM00382">
    <property type="entry name" value="AAA"/>
    <property type="match status" value="1"/>
</dbReference>
<feature type="domain" description="Sigma-54 factor interaction" evidence="7">
    <location>
        <begin position="154"/>
        <end position="383"/>
    </location>
</feature>
<dbReference type="InterPro" id="IPR003593">
    <property type="entry name" value="AAA+_ATPase"/>
</dbReference>
<evidence type="ECO:0000256" key="4">
    <source>
        <dbReference type="ARBA" id="ARBA00023125"/>
    </source>
</evidence>
<dbReference type="Proteomes" id="UP000521868">
    <property type="component" value="Unassembled WGS sequence"/>
</dbReference>
<evidence type="ECO:0000256" key="3">
    <source>
        <dbReference type="ARBA" id="ARBA00023015"/>
    </source>
</evidence>